<name>A0A085NUT5_9BILA</name>
<keyword evidence="2" id="KW-1133">Transmembrane helix</keyword>
<keyword evidence="2" id="KW-0812">Transmembrane</keyword>
<feature type="region of interest" description="Disordered" evidence="1">
    <location>
        <begin position="234"/>
        <end position="262"/>
    </location>
</feature>
<dbReference type="EMBL" id="KL367474">
    <property type="protein sequence ID" value="KFD73231.1"/>
    <property type="molecule type" value="Genomic_DNA"/>
</dbReference>
<accession>A0A085NUT5</accession>
<feature type="compositionally biased region" description="Gly residues" evidence="1">
    <location>
        <begin position="239"/>
        <end position="255"/>
    </location>
</feature>
<reference evidence="4 5" key="1">
    <citation type="journal article" date="2014" name="Nat. Genet.">
        <title>Genome and transcriptome of the porcine whipworm Trichuris suis.</title>
        <authorList>
            <person name="Jex A.R."/>
            <person name="Nejsum P."/>
            <person name="Schwarz E.M."/>
            <person name="Hu L."/>
            <person name="Young N.D."/>
            <person name="Hall R.S."/>
            <person name="Korhonen P.K."/>
            <person name="Liao S."/>
            <person name="Thamsborg S."/>
            <person name="Xia J."/>
            <person name="Xu P."/>
            <person name="Wang S."/>
            <person name="Scheerlinck J.P."/>
            <person name="Hofmann A."/>
            <person name="Sternberg P.W."/>
            <person name="Wang J."/>
            <person name="Gasser R.B."/>
        </authorList>
    </citation>
    <scope>NUCLEOTIDE SEQUENCE [LARGE SCALE GENOMIC DNA]</scope>
    <source>
        <strain evidence="4">DCEP-RM93F</strain>
        <strain evidence="3">DCEP-RM93M</strain>
    </source>
</reference>
<evidence type="ECO:0000313" key="3">
    <source>
        <dbReference type="EMBL" id="KFD51018.1"/>
    </source>
</evidence>
<feature type="transmembrane region" description="Helical" evidence="2">
    <location>
        <begin position="322"/>
        <end position="343"/>
    </location>
</feature>
<dbReference type="Proteomes" id="UP000030758">
    <property type="component" value="Unassembled WGS sequence"/>
</dbReference>
<dbReference type="PANTHER" id="PTHR10068:SF14">
    <property type="entry name" value="CELL WALL ADHESIN EAP1"/>
    <property type="match status" value="1"/>
</dbReference>
<gene>
    <name evidence="3" type="ORF">M513_08059</name>
    <name evidence="4" type="ORF">M514_08059</name>
</gene>
<organism evidence="4">
    <name type="scientific">Trichuris suis</name>
    <name type="common">pig whipworm</name>
    <dbReference type="NCBI Taxonomy" id="68888"/>
    <lineage>
        <taxon>Eukaryota</taxon>
        <taxon>Metazoa</taxon>
        <taxon>Ecdysozoa</taxon>
        <taxon>Nematoda</taxon>
        <taxon>Enoplea</taxon>
        <taxon>Dorylaimia</taxon>
        <taxon>Trichinellida</taxon>
        <taxon>Trichuridae</taxon>
        <taxon>Trichuris</taxon>
    </lineage>
</organism>
<evidence type="ECO:0000313" key="4">
    <source>
        <dbReference type="EMBL" id="KFD73231.1"/>
    </source>
</evidence>
<keyword evidence="5" id="KW-1185">Reference proteome</keyword>
<dbReference type="PANTHER" id="PTHR10068">
    <property type="entry name" value="BONE MARROW PROTEOGLYCAN"/>
    <property type="match status" value="1"/>
</dbReference>
<evidence type="ECO:0000256" key="2">
    <source>
        <dbReference type="SAM" id="Phobius"/>
    </source>
</evidence>
<dbReference type="EMBL" id="KL363244">
    <property type="protein sequence ID" value="KFD51018.1"/>
    <property type="molecule type" value="Genomic_DNA"/>
</dbReference>
<evidence type="ECO:0008006" key="6">
    <source>
        <dbReference type="Google" id="ProtNLM"/>
    </source>
</evidence>
<sequence>MCSRRRGFYIRRRDMITMEKGQRKQRRCVRVKDVDFASSFNGSTDCAAIISRSKCWATVMPYMYSEKYDKNVCRIAISCLNYVLVVEGRGQTLTDARLNAAKQIFRELIKSGILHLRCVEIKVLLAFDGRSHFGGLHQSVLLRAAALVRCGQAQYWASFPGPPGGPCGPLTPGVPTVPGGPGGPGGPLSPAGPFFPGLPGFPGVPCCPGAPGGPCGPLSPLLPITPSGPLSPCSPCGPGSPGGPGGPIGPAGPGRPGFPSGPIGPGGPFGPCNCAQSIAGIFSALPRVVYLRSAHASLAWYSLFSGHAYAAGFGWSHFYFWYYSWFASFSFGASFSWVASLSWSTRRAGWTSWARVLIVTFAEASVHLSCLSGFERIVVQLNRFDHCFFA</sequence>
<dbReference type="Proteomes" id="UP000030764">
    <property type="component" value="Unassembled WGS sequence"/>
</dbReference>
<keyword evidence="2" id="KW-0472">Membrane</keyword>
<evidence type="ECO:0000256" key="1">
    <source>
        <dbReference type="SAM" id="MobiDB-lite"/>
    </source>
</evidence>
<protein>
    <recommendedName>
        <fullName evidence="6">Collagen triple helix repeat protein</fullName>
    </recommendedName>
</protein>
<proteinExistence type="predicted"/>
<evidence type="ECO:0000313" key="5">
    <source>
        <dbReference type="Proteomes" id="UP000030764"/>
    </source>
</evidence>
<dbReference type="AlphaFoldDB" id="A0A085NUT5"/>